<sequence>MLDSLIVPLFVTTDLPPRADLAEFGGLLAETARTLDHGGESYEAFLAGKVFWLDRPAPARQRPAAGPSEAELRFAGMLGYLAARGPGHTTRGVVADVRRAISAAVTARYGDVGAAPAVFAIRDRDVRERTPETAVYVDTRDAMPELVTVTRSYL</sequence>
<organism evidence="1 2">
    <name type="scientific">Nonomuraea muscovyensis</name>
    <dbReference type="NCBI Taxonomy" id="1124761"/>
    <lineage>
        <taxon>Bacteria</taxon>
        <taxon>Bacillati</taxon>
        <taxon>Actinomycetota</taxon>
        <taxon>Actinomycetes</taxon>
        <taxon>Streptosporangiales</taxon>
        <taxon>Streptosporangiaceae</taxon>
        <taxon>Nonomuraea</taxon>
    </lineage>
</organism>
<comment type="caution">
    <text evidence="1">The sequence shown here is derived from an EMBL/GenBank/DDBJ whole genome shotgun (WGS) entry which is preliminary data.</text>
</comment>
<dbReference type="EMBL" id="JACHJB010000002">
    <property type="protein sequence ID" value="MBB6348782.1"/>
    <property type="molecule type" value="Genomic_DNA"/>
</dbReference>
<dbReference type="RefSeq" id="WP_185086463.1">
    <property type="nucleotide sequence ID" value="NZ_JACHJB010000002.1"/>
</dbReference>
<protein>
    <submittedName>
        <fullName evidence="1">Uncharacterized protein</fullName>
    </submittedName>
</protein>
<gene>
    <name evidence="1" type="ORF">FHU36_005327</name>
</gene>
<accession>A0A7X0EY52</accession>
<proteinExistence type="predicted"/>
<reference evidence="1 2" key="1">
    <citation type="submission" date="2020-08" db="EMBL/GenBank/DDBJ databases">
        <title>Sequencing the genomes of 1000 actinobacteria strains.</title>
        <authorList>
            <person name="Klenk H.-P."/>
        </authorList>
    </citation>
    <scope>NUCLEOTIDE SEQUENCE [LARGE SCALE GENOMIC DNA]</scope>
    <source>
        <strain evidence="1 2">DSM 45913</strain>
    </source>
</reference>
<name>A0A7X0EY52_9ACTN</name>
<dbReference type="Proteomes" id="UP000583800">
    <property type="component" value="Unassembled WGS sequence"/>
</dbReference>
<evidence type="ECO:0000313" key="2">
    <source>
        <dbReference type="Proteomes" id="UP000583800"/>
    </source>
</evidence>
<keyword evidence="2" id="KW-1185">Reference proteome</keyword>
<dbReference type="AlphaFoldDB" id="A0A7X0EY52"/>
<evidence type="ECO:0000313" key="1">
    <source>
        <dbReference type="EMBL" id="MBB6348782.1"/>
    </source>
</evidence>